<name>A0A191Z0J4_9PSED</name>
<accession>A0A191Z0J4</accession>
<organism evidence="1 2">
    <name type="scientific">Pseudomonas silesiensis</name>
    <dbReference type="NCBI Taxonomy" id="1853130"/>
    <lineage>
        <taxon>Bacteria</taxon>
        <taxon>Pseudomonadati</taxon>
        <taxon>Pseudomonadota</taxon>
        <taxon>Gammaproteobacteria</taxon>
        <taxon>Pseudomonadales</taxon>
        <taxon>Pseudomonadaceae</taxon>
        <taxon>Pseudomonas</taxon>
    </lineage>
</organism>
<proteinExistence type="predicted"/>
<keyword evidence="2" id="KW-1185">Reference proteome</keyword>
<reference evidence="1 2" key="1">
    <citation type="journal article" date="2018" name="Syst. Appl. Microbiol.">
        <title>Pseudomonas silesiensis sp. nov. strain A3T isolated from a biological pesticide sewage treatment plant and analysis of the complete genome sequence.</title>
        <authorList>
            <person name="Kaminski M.A."/>
            <person name="Furmanczyk E.M."/>
            <person name="Sobczak A."/>
            <person name="Dziembowski A."/>
            <person name="Lipinski L."/>
        </authorList>
    </citation>
    <scope>NUCLEOTIDE SEQUENCE [LARGE SCALE GENOMIC DNA]</scope>
    <source>
        <strain evidence="1 2">A3</strain>
    </source>
</reference>
<dbReference type="RefSeq" id="WP_064679932.1">
    <property type="nucleotide sequence ID" value="NZ_CP014870.1"/>
</dbReference>
<gene>
    <name evidence="1" type="ORF">PMA3_26430</name>
</gene>
<dbReference type="STRING" id="1853130.PMA3_26430"/>
<dbReference type="KEGG" id="psil:PMA3_26430"/>
<evidence type="ECO:0008006" key="3">
    <source>
        <dbReference type="Google" id="ProtNLM"/>
    </source>
</evidence>
<evidence type="ECO:0000313" key="2">
    <source>
        <dbReference type="Proteomes" id="UP000078354"/>
    </source>
</evidence>
<evidence type="ECO:0000313" key="1">
    <source>
        <dbReference type="EMBL" id="ANJ58498.1"/>
    </source>
</evidence>
<dbReference type="PROSITE" id="PS51257">
    <property type="entry name" value="PROKAR_LIPOPROTEIN"/>
    <property type="match status" value="1"/>
</dbReference>
<dbReference type="OrthoDB" id="9997440at2"/>
<sequence>MKTTAMVSVAILVGCSNTTTDDVFNTGKVNYNEVNSKNSVTRAETRVFVKYGSQCDYRSINPEGSVVVLAIASFVVNQATEYFSQYMTDKANYLKGDVSLYGKSLIILSKDNYWPTDKNLTLAQKARTARSEALQNSYEEFMLSQQKKPGENESTYQDRAKKYATEKADIIGKAAEKSANVELKNSANDLCILLVAGKYKPGVAKAESDKLLNVFATENEAFASRITNYSSPLPMVDEQITPRPFDELTEDPSMVLEMHVVATEKADNVLYTVIPTNLFYPYPLHKGTANGLERKLLIKTKLGVHEPTITMDHLKSGAVYGAHQLSRNYVQFEEEKTKRFQEVTLTVTEGPDKMPTAKALEAAADSKDKVNTYLIEKLTEKIMPVKNDSSGS</sequence>
<protein>
    <recommendedName>
        <fullName evidence="3">Lipoprotein</fullName>
    </recommendedName>
</protein>
<dbReference type="Proteomes" id="UP000078354">
    <property type="component" value="Chromosome"/>
</dbReference>
<dbReference type="AlphaFoldDB" id="A0A191Z0J4"/>
<dbReference type="EMBL" id="CP014870">
    <property type="protein sequence ID" value="ANJ58498.1"/>
    <property type="molecule type" value="Genomic_DNA"/>
</dbReference>